<protein>
    <submittedName>
        <fullName evidence="5">Uncharacterized protein</fullName>
    </submittedName>
</protein>
<dbReference type="OrthoDB" id="10280158at2759"/>
<keyword evidence="6" id="KW-1185">Reference proteome</keyword>
<evidence type="ECO:0000313" key="3">
    <source>
        <dbReference type="EMBL" id="KAG2923720.1"/>
    </source>
</evidence>
<dbReference type="EMBL" id="RCMG01000658">
    <property type="protein sequence ID" value="KAG2850758.1"/>
    <property type="molecule type" value="Genomic_DNA"/>
</dbReference>
<accession>A0A329RQF4</accession>
<sequence>MTYYECLRNKLLFKPSDTYRWFEVYSQTYFKGDKKLSARLRDEAGTVREHVNFLEELVNFTAKNKLLNPNAKSSTRALCALHLFLSAIKHPIKPEEFRQKFKCNYETIRTIVLDLFHANDQLIPIFDQHSVPRSAARTGLNAYSERSKKVVCMRRAKHGRIEIGSA</sequence>
<reference evidence="5 6" key="1">
    <citation type="submission" date="2018-01" db="EMBL/GenBank/DDBJ databases">
        <title>Draft genome of the strawberry crown rot pathogen Phytophthora cactorum.</title>
        <authorList>
            <person name="Armitage A.D."/>
            <person name="Lysoe E."/>
            <person name="Nellist C.F."/>
            <person name="Harrison R.J."/>
            <person name="Brurberg M.B."/>
        </authorList>
    </citation>
    <scope>NUCLEOTIDE SEQUENCE [LARGE SCALE GENOMIC DNA]</scope>
    <source>
        <strain evidence="5 6">10300</strain>
    </source>
</reference>
<gene>
    <name evidence="5" type="ORF">PC110_g16629</name>
    <name evidence="1" type="ORF">PC113_g16488</name>
    <name evidence="2" type="ORF">PC115_g15880</name>
    <name evidence="3" type="ORF">PC117_g15632</name>
    <name evidence="4" type="ORF">PC129_g14735</name>
</gene>
<name>A0A329RQF4_9STRA</name>
<evidence type="ECO:0000313" key="2">
    <source>
        <dbReference type="EMBL" id="KAG2901379.1"/>
    </source>
</evidence>
<evidence type="ECO:0000313" key="5">
    <source>
        <dbReference type="EMBL" id="RAW26967.1"/>
    </source>
</evidence>
<dbReference type="EMBL" id="RCMK01000529">
    <property type="protein sequence ID" value="KAG2923720.1"/>
    <property type="molecule type" value="Genomic_DNA"/>
</dbReference>
<dbReference type="EMBL" id="RCMI01000668">
    <property type="protein sequence ID" value="KAG2901379.1"/>
    <property type="molecule type" value="Genomic_DNA"/>
</dbReference>
<dbReference type="Proteomes" id="UP000736787">
    <property type="component" value="Unassembled WGS sequence"/>
</dbReference>
<dbReference type="Proteomes" id="UP000735874">
    <property type="component" value="Unassembled WGS sequence"/>
</dbReference>
<evidence type="ECO:0000313" key="1">
    <source>
        <dbReference type="EMBL" id="KAG2850758.1"/>
    </source>
</evidence>
<reference evidence="1" key="2">
    <citation type="submission" date="2018-10" db="EMBL/GenBank/DDBJ databases">
        <title>Effector identification in a new, highly contiguous assembly of the strawberry crown rot pathogen Phytophthora cactorum.</title>
        <authorList>
            <person name="Armitage A.D."/>
            <person name="Nellist C.F."/>
            <person name="Bates H."/>
            <person name="Vickerstaff R.J."/>
            <person name="Harrison R.J."/>
        </authorList>
    </citation>
    <scope>NUCLEOTIDE SEQUENCE</scope>
    <source>
        <strain evidence="1">15-7</strain>
        <strain evidence="2">4032</strain>
        <strain evidence="3">4040</strain>
        <strain evidence="4">P421</strain>
    </source>
</reference>
<dbReference type="Proteomes" id="UP000774804">
    <property type="component" value="Unassembled WGS sequence"/>
</dbReference>
<dbReference type="EMBL" id="RCMV01000645">
    <property type="protein sequence ID" value="KAG3214351.1"/>
    <property type="molecule type" value="Genomic_DNA"/>
</dbReference>
<comment type="caution">
    <text evidence="5">The sequence shown here is derived from an EMBL/GenBank/DDBJ whole genome shotgun (WGS) entry which is preliminary data.</text>
</comment>
<dbReference type="Proteomes" id="UP000251314">
    <property type="component" value="Unassembled WGS sequence"/>
</dbReference>
<evidence type="ECO:0000313" key="4">
    <source>
        <dbReference type="EMBL" id="KAG3214351.1"/>
    </source>
</evidence>
<proteinExistence type="predicted"/>
<organism evidence="5 6">
    <name type="scientific">Phytophthora cactorum</name>
    <dbReference type="NCBI Taxonomy" id="29920"/>
    <lineage>
        <taxon>Eukaryota</taxon>
        <taxon>Sar</taxon>
        <taxon>Stramenopiles</taxon>
        <taxon>Oomycota</taxon>
        <taxon>Peronosporomycetes</taxon>
        <taxon>Peronosporales</taxon>
        <taxon>Peronosporaceae</taxon>
        <taxon>Phytophthora</taxon>
    </lineage>
</organism>
<dbReference type="EMBL" id="MJFZ01000602">
    <property type="protein sequence ID" value="RAW26967.1"/>
    <property type="molecule type" value="Genomic_DNA"/>
</dbReference>
<dbReference type="Proteomes" id="UP000760860">
    <property type="component" value="Unassembled WGS sequence"/>
</dbReference>
<dbReference type="AlphaFoldDB" id="A0A329RQF4"/>
<dbReference type="VEuPathDB" id="FungiDB:PC110_g16629"/>
<evidence type="ECO:0000313" key="6">
    <source>
        <dbReference type="Proteomes" id="UP000251314"/>
    </source>
</evidence>